<sequence>MSLDVGSTPTVSIHMISKEINEVKVLSYQGFWLFSIVDDLITYNSVNYRFLVTLNIES</sequence>
<evidence type="ECO:0000313" key="2">
    <source>
        <dbReference type="Proteomes" id="UP000433089"/>
    </source>
</evidence>
<gene>
    <name evidence="1" type="ORF">BACI348_50404</name>
</gene>
<protein>
    <submittedName>
        <fullName evidence="1">Uncharacterized protein</fullName>
    </submittedName>
</protein>
<accession>A0A653WMB1</accession>
<dbReference type="EMBL" id="CABWLH010000010">
    <property type="protein sequence ID" value="VXC15184.1"/>
    <property type="molecule type" value="Genomic_DNA"/>
</dbReference>
<evidence type="ECO:0000313" key="1">
    <source>
        <dbReference type="EMBL" id="VXC15184.1"/>
    </source>
</evidence>
<name>A0A653WMB1_BACAB</name>
<reference evidence="1 2" key="1">
    <citation type="submission" date="2019-10" db="EMBL/GenBank/DDBJ databases">
        <authorList>
            <person name="Karimi E."/>
        </authorList>
    </citation>
    <scope>NUCLEOTIDE SEQUENCE [LARGE SCALE GENOMIC DNA]</scope>
    <source>
        <strain evidence="1">Bacillus sp. 348</strain>
    </source>
</reference>
<organism evidence="1 2">
    <name type="scientific">Bacillus altitudinis</name>
    <dbReference type="NCBI Taxonomy" id="293387"/>
    <lineage>
        <taxon>Bacteria</taxon>
        <taxon>Bacillati</taxon>
        <taxon>Bacillota</taxon>
        <taxon>Bacilli</taxon>
        <taxon>Bacillales</taxon>
        <taxon>Bacillaceae</taxon>
        <taxon>Bacillus</taxon>
    </lineage>
</organism>
<dbReference type="AlphaFoldDB" id="A0A653WMB1"/>
<proteinExistence type="predicted"/>
<dbReference type="Proteomes" id="UP000433089">
    <property type="component" value="Unassembled WGS sequence"/>
</dbReference>